<dbReference type="InterPro" id="IPR050097">
    <property type="entry name" value="Ferredoxin-NADP_redctase_2"/>
</dbReference>
<dbReference type="PRINTS" id="PR00368">
    <property type="entry name" value="FADPNR"/>
</dbReference>
<dbReference type="InterPro" id="IPR023753">
    <property type="entry name" value="FAD/NAD-binding_dom"/>
</dbReference>
<evidence type="ECO:0000259" key="3">
    <source>
        <dbReference type="Pfam" id="PF07992"/>
    </source>
</evidence>
<gene>
    <name evidence="4" type="ORF">A2669_02070</name>
</gene>
<comment type="caution">
    <text evidence="4">The sequence shown here is derived from an EMBL/GenBank/DDBJ whole genome shotgun (WGS) entry which is preliminary data.</text>
</comment>
<dbReference type="Gene3D" id="3.50.50.60">
    <property type="entry name" value="FAD/NAD(P)-binding domain"/>
    <property type="match status" value="2"/>
</dbReference>
<dbReference type="SUPFAM" id="SSF51905">
    <property type="entry name" value="FAD/NAD(P)-binding domain"/>
    <property type="match status" value="1"/>
</dbReference>
<reference evidence="4 5" key="1">
    <citation type="journal article" date="2016" name="Nat. Commun.">
        <title>Thousands of microbial genomes shed light on interconnected biogeochemical processes in an aquifer system.</title>
        <authorList>
            <person name="Anantharaman K."/>
            <person name="Brown C.T."/>
            <person name="Hug L.A."/>
            <person name="Sharon I."/>
            <person name="Castelle C.J."/>
            <person name="Probst A.J."/>
            <person name="Thomas B.C."/>
            <person name="Singh A."/>
            <person name="Wilkins M.J."/>
            <person name="Karaoz U."/>
            <person name="Brodie E.L."/>
            <person name="Williams K.H."/>
            <person name="Hubbard S.S."/>
            <person name="Banfield J.F."/>
        </authorList>
    </citation>
    <scope>NUCLEOTIDE SEQUENCE [LARGE SCALE GENOMIC DNA]</scope>
</reference>
<dbReference type="Proteomes" id="UP000177605">
    <property type="component" value="Unassembled WGS sequence"/>
</dbReference>
<name>A0A1F8F2W7_9BACT</name>
<dbReference type="Pfam" id="PF07992">
    <property type="entry name" value="Pyr_redox_2"/>
    <property type="match status" value="1"/>
</dbReference>
<evidence type="ECO:0000313" key="5">
    <source>
        <dbReference type="Proteomes" id="UP000177605"/>
    </source>
</evidence>
<dbReference type="EMBL" id="MGJM01000001">
    <property type="protein sequence ID" value="OGN07481.1"/>
    <property type="molecule type" value="Genomic_DNA"/>
</dbReference>
<proteinExistence type="predicted"/>
<dbReference type="PANTHER" id="PTHR48105">
    <property type="entry name" value="THIOREDOXIN REDUCTASE 1-RELATED-RELATED"/>
    <property type="match status" value="1"/>
</dbReference>
<keyword evidence="2" id="KW-0560">Oxidoreductase</keyword>
<keyword evidence="1" id="KW-0285">Flavoprotein</keyword>
<dbReference type="InterPro" id="IPR036188">
    <property type="entry name" value="FAD/NAD-bd_sf"/>
</dbReference>
<feature type="domain" description="FAD/NAD(P)-binding" evidence="3">
    <location>
        <begin position="2"/>
        <end position="308"/>
    </location>
</feature>
<dbReference type="PRINTS" id="PR00469">
    <property type="entry name" value="PNDRDTASEII"/>
</dbReference>
<sequence>MYDLIIIGGSAAASTAGIYATRRRLNFKIITKEFGGEVATSGEIGNWPGQIHADGIKLAREFKDHLKSYGVEPEEGVWVQKVAKTKEDNFCITTMKDGQPAMAADKLDGMDEAALKCDYEAKAVIIATGVHPRMLDVPGEKEYRNKGVSYCTTCDGPLFPGKVVATIGGGNGALESAIMLAGIASKVYLINKNPKFKGDDILVEKIQSLPNVEVIYGALTVEIKGEQFVNGMKYKDQNGEIKELPIDGAFIHIGNTPNSDIAPDNVEKNMFGNIIVNGRCETNIPGLYAAGDVTDVAFKQIVIAAGQGCIATLSAVEYLDRRS</sequence>
<dbReference type="GO" id="GO:0016491">
    <property type="term" value="F:oxidoreductase activity"/>
    <property type="evidence" value="ECO:0007669"/>
    <property type="project" value="UniProtKB-KW"/>
</dbReference>
<accession>A0A1F8F2W7</accession>
<evidence type="ECO:0000256" key="2">
    <source>
        <dbReference type="ARBA" id="ARBA00023002"/>
    </source>
</evidence>
<dbReference type="AlphaFoldDB" id="A0A1F8F2W7"/>
<evidence type="ECO:0000256" key="1">
    <source>
        <dbReference type="ARBA" id="ARBA00022630"/>
    </source>
</evidence>
<protein>
    <recommendedName>
        <fullName evidence="3">FAD/NAD(P)-binding domain-containing protein</fullName>
    </recommendedName>
</protein>
<evidence type="ECO:0000313" key="4">
    <source>
        <dbReference type="EMBL" id="OGN07481.1"/>
    </source>
</evidence>
<organism evidence="4 5">
    <name type="scientific">Candidatus Yanofskybacteria bacterium RIFCSPHIGHO2_01_FULL_48_25b</name>
    <dbReference type="NCBI Taxonomy" id="1802672"/>
    <lineage>
        <taxon>Bacteria</taxon>
        <taxon>Candidatus Yanofskyibacteriota</taxon>
    </lineage>
</organism>